<dbReference type="InterPro" id="IPR039425">
    <property type="entry name" value="RNA_pol_sigma-70-like"/>
</dbReference>
<keyword evidence="5" id="KW-0804">Transcription</keyword>
<feature type="domain" description="RNA polymerase sigma-70 region 2" evidence="7">
    <location>
        <begin position="46"/>
        <end position="113"/>
    </location>
</feature>
<sequence>MVDSVNRGGTGRLWGAFTAARERAEPDADLLGRFVRTRDEAAFRELVRRLGPTVFGVCCRYLGNSADADDAFQTTFLVLARKAGTVRPPGRVAAWVYGVACLAARKLRQTRQRRQLREVAVPHPPDRPAPEGEMDTELRPAVDEELGRLPDNFRLPIVLCGLRGLTIAQAAAELGWPVGTVATRLSRGRAELAKRLARRGITLAAIAAVGGWSELVAGVPLRLIEQTVATATGGSVPPAVTALTSEVVNAMTWAPLRQLGLGLLVASAVALAGGAIISNGIAAPVPNAPIPDAKPTPGDTKPALDRVEWNMVAGLLRQASVRKEIGLSPDDYKTLVEFRKERRVALKKRLEAGFQAGGQQNGGGVQKARGQQNGGGPGDLAAAEALDQYLKGQRELEVEVAKKAAEVLSPAGVKRLKQAVLQAAGPRGLLDRVAIRELQLTAEQEDRIVAALGPVRSPLNVIQNARLERTAQEQDAVLETALKVLTADQRKRWEALVGKPLPTADLLRANPTSEESMADLSGE</sequence>
<organism evidence="9 10">
    <name type="scientific">Gemmata massiliana</name>
    <dbReference type="NCBI Taxonomy" id="1210884"/>
    <lineage>
        <taxon>Bacteria</taxon>
        <taxon>Pseudomonadati</taxon>
        <taxon>Planctomycetota</taxon>
        <taxon>Planctomycetia</taxon>
        <taxon>Gemmatales</taxon>
        <taxon>Gemmataceae</taxon>
        <taxon>Gemmata</taxon>
    </lineage>
</organism>
<evidence type="ECO:0000313" key="9">
    <source>
        <dbReference type="EMBL" id="VTR91438.1"/>
    </source>
</evidence>
<dbReference type="Pfam" id="PF08281">
    <property type="entry name" value="Sigma70_r4_2"/>
    <property type="match status" value="1"/>
</dbReference>
<name>A0A6P2CQV9_9BACT</name>
<comment type="similarity">
    <text evidence="1">Belongs to the sigma-70 factor family. ECF subfamily.</text>
</comment>
<dbReference type="InterPro" id="IPR036388">
    <property type="entry name" value="WH-like_DNA-bd_sf"/>
</dbReference>
<protein>
    <recommendedName>
        <fullName evidence="11">RNA polymerase sigma-70 region 2 domain-containing protein</fullName>
    </recommendedName>
</protein>
<evidence type="ECO:0000313" key="10">
    <source>
        <dbReference type="Proteomes" id="UP000464178"/>
    </source>
</evidence>
<accession>A0A6P2CQV9</accession>
<dbReference type="Pfam" id="PF04542">
    <property type="entry name" value="Sigma70_r2"/>
    <property type="match status" value="1"/>
</dbReference>
<dbReference type="Gene3D" id="1.10.10.10">
    <property type="entry name" value="Winged helix-like DNA-binding domain superfamily/Winged helix DNA-binding domain"/>
    <property type="match status" value="1"/>
</dbReference>
<feature type="compositionally biased region" description="Basic and acidic residues" evidence="6">
    <location>
        <begin position="124"/>
        <end position="135"/>
    </location>
</feature>
<gene>
    <name evidence="9" type="ORF">SOIL9_62760</name>
</gene>
<keyword evidence="2" id="KW-0805">Transcription regulation</keyword>
<evidence type="ECO:0000259" key="8">
    <source>
        <dbReference type="Pfam" id="PF08281"/>
    </source>
</evidence>
<dbReference type="PANTHER" id="PTHR43133:SF8">
    <property type="entry name" value="RNA POLYMERASE SIGMA FACTOR HI_1459-RELATED"/>
    <property type="match status" value="1"/>
</dbReference>
<dbReference type="InterPro" id="IPR013324">
    <property type="entry name" value="RNA_pol_sigma_r3/r4-like"/>
</dbReference>
<dbReference type="NCBIfam" id="TIGR02937">
    <property type="entry name" value="sigma70-ECF"/>
    <property type="match status" value="1"/>
</dbReference>
<dbReference type="GO" id="GO:0006352">
    <property type="term" value="P:DNA-templated transcription initiation"/>
    <property type="evidence" value="ECO:0007669"/>
    <property type="project" value="InterPro"/>
</dbReference>
<evidence type="ECO:0000256" key="6">
    <source>
        <dbReference type="SAM" id="MobiDB-lite"/>
    </source>
</evidence>
<dbReference type="SUPFAM" id="SSF88946">
    <property type="entry name" value="Sigma2 domain of RNA polymerase sigma factors"/>
    <property type="match status" value="1"/>
</dbReference>
<proteinExistence type="inferred from homology"/>
<evidence type="ECO:0000256" key="2">
    <source>
        <dbReference type="ARBA" id="ARBA00023015"/>
    </source>
</evidence>
<dbReference type="GO" id="GO:0003677">
    <property type="term" value="F:DNA binding"/>
    <property type="evidence" value="ECO:0007669"/>
    <property type="project" value="UniProtKB-KW"/>
</dbReference>
<evidence type="ECO:0000256" key="5">
    <source>
        <dbReference type="ARBA" id="ARBA00023163"/>
    </source>
</evidence>
<dbReference type="SUPFAM" id="SSF88659">
    <property type="entry name" value="Sigma3 and sigma4 domains of RNA polymerase sigma factors"/>
    <property type="match status" value="1"/>
</dbReference>
<dbReference type="Gene3D" id="1.10.1740.10">
    <property type="match status" value="1"/>
</dbReference>
<dbReference type="Proteomes" id="UP000464178">
    <property type="component" value="Chromosome"/>
</dbReference>
<evidence type="ECO:0000256" key="1">
    <source>
        <dbReference type="ARBA" id="ARBA00010641"/>
    </source>
</evidence>
<dbReference type="GO" id="GO:0016987">
    <property type="term" value="F:sigma factor activity"/>
    <property type="evidence" value="ECO:0007669"/>
    <property type="project" value="UniProtKB-KW"/>
</dbReference>
<feature type="region of interest" description="Disordered" evidence="6">
    <location>
        <begin position="357"/>
        <end position="377"/>
    </location>
</feature>
<evidence type="ECO:0000256" key="3">
    <source>
        <dbReference type="ARBA" id="ARBA00023082"/>
    </source>
</evidence>
<feature type="region of interest" description="Disordered" evidence="6">
    <location>
        <begin position="113"/>
        <end position="135"/>
    </location>
</feature>
<dbReference type="InterPro" id="IPR014284">
    <property type="entry name" value="RNA_pol_sigma-70_dom"/>
</dbReference>
<dbReference type="InterPro" id="IPR007627">
    <property type="entry name" value="RNA_pol_sigma70_r2"/>
</dbReference>
<dbReference type="InterPro" id="IPR013249">
    <property type="entry name" value="RNA_pol_sigma70_r4_t2"/>
</dbReference>
<dbReference type="InterPro" id="IPR013325">
    <property type="entry name" value="RNA_pol_sigma_r2"/>
</dbReference>
<dbReference type="KEGG" id="gms:SOIL9_62760"/>
<keyword evidence="3" id="KW-0731">Sigma factor</keyword>
<evidence type="ECO:0000256" key="4">
    <source>
        <dbReference type="ARBA" id="ARBA00023125"/>
    </source>
</evidence>
<evidence type="ECO:0000259" key="7">
    <source>
        <dbReference type="Pfam" id="PF04542"/>
    </source>
</evidence>
<feature type="region of interest" description="Disordered" evidence="6">
    <location>
        <begin position="504"/>
        <end position="523"/>
    </location>
</feature>
<dbReference type="AlphaFoldDB" id="A0A6P2CQV9"/>
<keyword evidence="4" id="KW-0238">DNA-binding</keyword>
<dbReference type="EMBL" id="LR593886">
    <property type="protein sequence ID" value="VTR91438.1"/>
    <property type="molecule type" value="Genomic_DNA"/>
</dbReference>
<evidence type="ECO:0008006" key="11">
    <source>
        <dbReference type="Google" id="ProtNLM"/>
    </source>
</evidence>
<keyword evidence="10" id="KW-1185">Reference proteome</keyword>
<reference evidence="9 10" key="1">
    <citation type="submission" date="2019-05" db="EMBL/GenBank/DDBJ databases">
        <authorList>
            <consortium name="Science for Life Laboratories"/>
        </authorList>
    </citation>
    <scope>NUCLEOTIDE SEQUENCE [LARGE SCALE GENOMIC DNA]</scope>
    <source>
        <strain evidence="9">Soil9</strain>
    </source>
</reference>
<feature type="domain" description="RNA polymerase sigma factor 70 region 4 type 2" evidence="8">
    <location>
        <begin position="141"/>
        <end position="192"/>
    </location>
</feature>
<dbReference type="PANTHER" id="PTHR43133">
    <property type="entry name" value="RNA POLYMERASE ECF-TYPE SIGMA FACTO"/>
    <property type="match status" value="1"/>
</dbReference>